<reference evidence="1 2" key="1">
    <citation type="journal article" date="2019" name="Mol. Ecol. Resour.">
        <title>Improving Illumina assemblies with Hi-C and long reads: an example with the North African dromedary.</title>
        <authorList>
            <person name="Elbers J.P."/>
            <person name="Rogers M.F."/>
            <person name="Perelman P.L."/>
            <person name="Proskuryakova A.A."/>
            <person name="Serdyukova N.A."/>
            <person name="Johnson W.E."/>
            <person name="Horin P."/>
            <person name="Corander J."/>
            <person name="Murphy D."/>
            <person name="Burger P.A."/>
        </authorList>
    </citation>
    <scope>NUCLEOTIDE SEQUENCE [LARGE SCALE GENOMIC DNA]</scope>
    <source>
        <strain evidence="1">Drom800</strain>
        <tissue evidence="1">Blood</tissue>
    </source>
</reference>
<dbReference type="EMBL" id="JWIN03000008">
    <property type="protein sequence ID" value="KAB1275823.1"/>
    <property type="molecule type" value="Genomic_DNA"/>
</dbReference>
<accession>A0A5N4DXB5</accession>
<organism evidence="1 2">
    <name type="scientific">Camelus dromedarius</name>
    <name type="common">Dromedary</name>
    <name type="synonym">Arabian camel</name>
    <dbReference type="NCBI Taxonomy" id="9838"/>
    <lineage>
        <taxon>Eukaryota</taxon>
        <taxon>Metazoa</taxon>
        <taxon>Chordata</taxon>
        <taxon>Craniata</taxon>
        <taxon>Vertebrata</taxon>
        <taxon>Euteleostomi</taxon>
        <taxon>Mammalia</taxon>
        <taxon>Eutheria</taxon>
        <taxon>Laurasiatheria</taxon>
        <taxon>Artiodactyla</taxon>
        <taxon>Tylopoda</taxon>
        <taxon>Camelidae</taxon>
        <taxon>Camelus</taxon>
    </lineage>
</organism>
<evidence type="ECO:0000313" key="2">
    <source>
        <dbReference type="Proteomes" id="UP000299084"/>
    </source>
</evidence>
<dbReference type="Proteomes" id="UP000299084">
    <property type="component" value="Unassembled WGS sequence"/>
</dbReference>
<protein>
    <submittedName>
        <fullName evidence="1">Uncharacterized protein</fullName>
    </submittedName>
</protein>
<sequence>MILLNLPESSRGFGLPPIIVFALNFPDFRFVLSEGGRFSHPEDAVDMGVHGYLTLRTTMMCSGVPSRLLPLASLSHLTLICLDAKSIHVYLSSEGLYLALEMVKLHMIRLAETPVTVSITREISVTSKQKILSTFRFHQRRRIRLSGGDACV</sequence>
<comment type="caution">
    <text evidence="1">The sequence shown here is derived from an EMBL/GenBank/DDBJ whole genome shotgun (WGS) entry which is preliminary data.</text>
</comment>
<name>A0A5N4DXB5_CAMDR</name>
<proteinExistence type="predicted"/>
<dbReference type="AlphaFoldDB" id="A0A5N4DXB5"/>
<gene>
    <name evidence="1" type="ORF">Cadr_000009940</name>
</gene>
<evidence type="ECO:0000313" key="1">
    <source>
        <dbReference type="EMBL" id="KAB1275823.1"/>
    </source>
</evidence>
<keyword evidence="2" id="KW-1185">Reference proteome</keyword>